<dbReference type="AlphaFoldDB" id="A0AA39IPH2"/>
<evidence type="ECO:0000313" key="2">
    <source>
        <dbReference type="EMBL" id="KAK0428061.1"/>
    </source>
</evidence>
<feature type="chain" id="PRO_5041418992" evidence="1">
    <location>
        <begin position="21"/>
        <end position="123"/>
    </location>
</feature>
<keyword evidence="1" id="KW-0732">Signal</keyword>
<gene>
    <name evidence="2" type="ORF">QR680_010575</name>
</gene>
<feature type="signal peptide" evidence="1">
    <location>
        <begin position="1"/>
        <end position="20"/>
    </location>
</feature>
<dbReference type="EMBL" id="JAUCMV010000001">
    <property type="protein sequence ID" value="KAK0428061.1"/>
    <property type="molecule type" value="Genomic_DNA"/>
</dbReference>
<name>A0AA39IPH2_9BILA</name>
<organism evidence="2 3">
    <name type="scientific">Steinernema hermaphroditum</name>
    <dbReference type="NCBI Taxonomy" id="289476"/>
    <lineage>
        <taxon>Eukaryota</taxon>
        <taxon>Metazoa</taxon>
        <taxon>Ecdysozoa</taxon>
        <taxon>Nematoda</taxon>
        <taxon>Chromadorea</taxon>
        <taxon>Rhabditida</taxon>
        <taxon>Tylenchina</taxon>
        <taxon>Panagrolaimomorpha</taxon>
        <taxon>Strongyloidoidea</taxon>
        <taxon>Steinernematidae</taxon>
        <taxon>Steinernema</taxon>
    </lineage>
</organism>
<protein>
    <submittedName>
        <fullName evidence="2">Uncharacterized protein</fullName>
    </submittedName>
</protein>
<reference evidence="2" key="1">
    <citation type="submission" date="2023-06" db="EMBL/GenBank/DDBJ databases">
        <title>Genomic analysis of the entomopathogenic nematode Steinernema hermaphroditum.</title>
        <authorList>
            <person name="Schwarz E.M."/>
            <person name="Heppert J.K."/>
            <person name="Baniya A."/>
            <person name="Schwartz H.T."/>
            <person name="Tan C.-H."/>
            <person name="Antoshechkin I."/>
            <person name="Sternberg P.W."/>
            <person name="Goodrich-Blair H."/>
            <person name="Dillman A.R."/>
        </authorList>
    </citation>
    <scope>NUCLEOTIDE SEQUENCE</scope>
    <source>
        <strain evidence="2">PS9179</strain>
        <tissue evidence="2">Whole animal</tissue>
    </source>
</reference>
<dbReference type="Proteomes" id="UP001175271">
    <property type="component" value="Unassembled WGS sequence"/>
</dbReference>
<keyword evidence="3" id="KW-1185">Reference proteome</keyword>
<comment type="caution">
    <text evidence="2">The sequence shown here is derived from an EMBL/GenBank/DDBJ whole genome shotgun (WGS) entry which is preliminary data.</text>
</comment>
<proteinExistence type="predicted"/>
<accession>A0AA39IPH2</accession>
<sequence length="123" mass="12951">MSSLRLLAVLSAFVVASTLADGFFPYGGYGGYGWGAAPHYGYGYGHGYGSQQGYDGEKGFADKFAQGEKSGWSNYNYGGHEKHAAGDAYGKEHADGYGSAHGHDAGYGYGAPHGYGYGPNKLW</sequence>
<evidence type="ECO:0000313" key="3">
    <source>
        <dbReference type="Proteomes" id="UP001175271"/>
    </source>
</evidence>
<evidence type="ECO:0000256" key="1">
    <source>
        <dbReference type="SAM" id="SignalP"/>
    </source>
</evidence>